<dbReference type="EMBL" id="DRTD01000359">
    <property type="protein sequence ID" value="HHE55087.1"/>
    <property type="molecule type" value="Genomic_DNA"/>
</dbReference>
<sequence length="143" mass="16254">MESIKEFGKIIAVNDHFVRIEVQPAEQECHRCAMASLCFSGQENKKRIDLERKQLSFLPKVGQRVELQFNKVLEYSFLVYLLPLLFFLLGLFISSMILKLSNELLIFASAMLGLGVGFFVLRLVNNSVSKNGLKIELKLVGED</sequence>
<evidence type="ECO:0008006" key="3">
    <source>
        <dbReference type="Google" id="ProtNLM"/>
    </source>
</evidence>
<dbReference type="PIRSF" id="PIRSF004923">
    <property type="entry name" value="RseC"/>
    <property type="match status" value="1"/>
</dbReference>
<keyword evidence="1" id="KW-1133">Transmembrane helix</keyword>
<dbReference type="InterPro" id="IPR007359">
    <property type="entry name" value="SigmaE_reg_RseC_MucC"/>
</dbReference>
<evidence type="ECO:0000256" key="1">
    <source>
        <dbReference type="SAM" id="Phobius"/>
    </source>
</evidence>
<dbReference type="Pfam" id="PF04246">
    <property type="entry name" value="RseC_MucC"/>
    <property type="match status" value="1"/>
</dbReference>
<gene>
    <name evidence="2" type="ORF">ENL21_04845</name>
</gene>
<dbReference type="PANTHER" id="PTHR35867:SF1">
    <property type="entry name" value="PROTEIN RSEC"/>
    <property type="match status" value="1"/>
</dbReference>
<dbReference type="AlphaFoldDB" id="A0A7V5H3P4"/>
<organism evidence="2">
    <name type="scientific">Caldithrix abyssi</name>
    <dbReference type="NCBI Taxonomy" id="187145"/>
    <lineage>
        <taxon>Bacteria</taxon>
        <taxon>Pseudomonadati</taxon>
        <taxon>Calditrichota</taxon>
        <taxon>Calditrichia</taxon>
        <taxon>Calditrichales</taxon>
        <taxon>Calditrichaceae</taxon>
        <taxon>Caldithrix</taxon>
    </lineage>
</organism>
<dbReference type="InterPro" id="IPR026268">
    <property type="entry name" value="RseC"/>
</dbReference>
<dbReference type="Proteomes" id="UP000886111">
    <property type="component" value="Unassembled WGS sequence"/>
</dbReference>
<keyword evidence="1" id="KW-0472">Membrane</keyword>
<keyword evidence="1" id="KW-0812">Transmembrane</keyword>
<comment type="caution">
    <text evidence="2">The sequence shown here is derived from an EMBL/GenBank/DDBJ whole genome shotgun (WGS) entry which is preliminary data.</text>
</comment>
<accession>A0A7V5H3P4</accession>
<feature type="transmembrane region" description="Helical" evidence="1">
    <location>
        <begin position="104"/>
        <end position="124"/>
    </location>
</feature>
<name>A0A7V5H3P4_CALAY</name>
<dbReference type="PANTHER" id="PTHR35867">
    <property type="entry name" value="PROTEIN RSEC"/>
    <property type="match status" value="1"/>
</dbReference>
<protein>
    <recommendedName>
        <fullName evidence="3">Fis family transcriptional regulator</fullName>
    </recommendedName>
</protein>
<evidence type="ECO:0000313" key="2">
    <source>
        <dbReference type="EMBL" id="HHE55087.1"/>
    </source>
</evidence>
<feature type="transmembrane region" description="Helical" evidence="1">
    <location>
        <begin position="77"/>
        <end position="98"/>
    </location>
</feature>
<reference evidence="2" key="1">
    <citation type="journal article" date="2020" name="mSystems">
        <title>Genome- and Community-Level Interaction Insights into Carbon Utilization and Element Cycling Functions of Hydrothermarchaeota in Hydrothermal Sediment.</title>
        <authorList>
            <person name="Zhou Z."/>
            <person name="Liu Y."/>
            <person name="Xu W."/>
            <person name="Pan J."/>
            <person name="Luo Z.H."/>
            <person name="Li M."/>
        </authorList>
    </citation>
    <scope>NUCLEOTIDE SEQUENCE [LARGE SCALE GENOMIC DNA]</scope>
    <source>
        <strain evidence="2">HyVt-76</strain>
    </source>
</reference>
<proteinExistence type="predicted"/>